<dbReference type="InterPro" id="IPR039420">
    <property type="entry name" value="WalR-like"/>
</dbReference>
<dbReference type="Proteomes" id="UP000320244">
    <property type="component" value="Unassembled WGS sequence"/>
</dbReference>
<dbReference type="PROSITE" id="PS50043">
    <property type="entry name" value="HTH_LUXR_2"/>
    <property type="match status" value="1"/>
</dbReference>
<evidence type="ECO:0000256" key="2">
    <source>
        <dbReference type="ARBA" id="ARBA00023015"/>
    </source>
</evidence>
<accession>A0A563E6Z1</accession>
<name>A0A563E6Z1_9MICO</name>
<dbReference type="SMART" id="SM00448">
    <property type="entry name" value="REC"/>
    <property type="match status" value="1"/>
</dbReference>
<evidence type="ECO:0000256" key="1">
    <source>
        <dbReference type="ARBA" id="ARBA00022553"/>
    </source>
</evidence>
<dbReference type="EMBL" id="VCQV01000003">
    <property type="protein sequence ID" value="TWP38267.1"/>
    <property type="molecule type" value="Genomic_DNA"/>
</dbReference>
<dbReference type="InterPro" id="IPR016032">
    <property type="entry name" value="Sig_transdc_resp-reg_C-effctor"/>
</dbReference>
<dbReference type="InterPro" id="IPR001789">
    <property type="entry name" value="Sig_transdc_resp-reg_receiver"/>
</dbReference>
<organism evidence="8 9">
    <name type="scientific">Leekyejoonella antrihumi</name>
    <dbReference type="NCBI Taxonomy" id="1660198"/>
    <lineage>
        <taxon>Bacteria</taxon>
        <taxon>Bacillati</taxon>
        <taxon>Actinomycetota</taxon>
        <taxon>Actinomycetes</taxon>
        <taxon>Micrococcales</taxon>
        <taxon>Dermacoccaceae</taxon>
        <taxon>Leekyejoonella</taxon>
    </lineage>
</organism>
<dbReference type="PRINTS" id="PR00038">
    <property type="entry name" value="HTHLUXR"/>
</dbReference>
<dbReference type="Pfam" id="PF00072">
    <property type="entry name" value="Response_reg"/>
    <property type="match status" value="1"/>
</dbReference>
<protein>
    <submittedName>
        <fullName evidence="8">Response regulator transcription factor</fullName>
    </submittedName>
</protein>
<evidence type="ECO:0000256" key="5">
    <source>
        <dbReference type="PROSITE-ProRule" id="PRU00169"/>
    </source>
</evidence>
<evidence type="ECO:0000256" key="3">
    <source>
        <dbReference type="ARBA" id="ARBA00023125"/>
    </source>
</evidence>
<dbReference type="InterPro" id="IPR058245">
    <property type="entry name" value="NreC/VraR/RcsB-like_REC"/>
</dbReference>
<dbReference type="SMART" id="SM00421">
    <property type="entry name" value="HTH_LUXR"/>
    <property type="match status" value="1"/>
</dbReference>
<dbReference type="PANTHER" id="PTHR43214">
    <property type="entry name" value="TWO-COMPONENT RESPONSE REGULATOR"/>
    <property type="match status" value="1"/>
</dbReference>
<dbReference type="GO" id="GO:0006355">
    <property type="term" value="P:regulation of DNA-templated transcription"/>
    <property type="evidence" value="ECO:0007669"/>
    <property type="project" value="InterPro"/>
</dbReference>
<comment type="caution">
    <text evidence="8">The sequence shown here is derived from an EMBL/GenBank/DDBJ whole genome shotgun (WGS) entry which is preliminary data.</text>
</comment>
<proteinExistence type="predicted"/>
<keyword evidence="1 5" id="KW-0597">Phosphoprotein</keyword>
<sequence length="222" mass="23797">MTITVVLTEDNFLVREGVRRMISASTDIQVLAACADLDAALRTIDDLVPQVVLTDIRMPPSHSNEGLTIAQHCRSTHPSMGVLLLSQYIEPGYVKQLLTQGTEGRGYLLKERVGDLDELTGAIRAVAAGGSAIDPKVVESLVRGKTRAGDPNIARLTPRERQVLAGVAEGRTNAAISADLVISQHAVEKHINSIFSKLGLTDGGHIHPRVGAALMYLAEGRH</sequence>
<dbReference type="GO" id="GO:0000160">
    <property type="term" value="P:phosphorelay signal transduction system"/>
    <property type="evidence" value="ECO:0007669"/>
    <property type="project" value="InterPro"/>
</dbReference>
<evidence type="ECO:0000313" key="9">
    <source>
        <dbReference type="Proteomes" id="UP000320244"/>
    </source>
</evidence>
<dbReference type="AlphaFoldDB" id="A0A563E6Z1"/>
<dbReference type="SUPFAM" id="SSF46894">
    <property type="entry name" value="C-terminal effector domain of the bipartite response regulators"/>
    <property type="match status" value="1"/>
</dbReference>
<dbReference type="GO" id="GO:0003677">
    <property type="term" value="F:DNA binding"/>
    <property type="evidence" value="ECO:0007669"/>
    <property type="project" value="UniProtKB-KW"/>
</dbReference>
<evidence type="ECO:0000259" key="7">
    <source>
        <dbReference type="PROSITE" id="PS50110"/>
    </source>
</evidence>
<evidence type="ECO:0000259" key="6">
    <source>
        <dbReference type="PROSITE" id="PS50043"/>
    </source>
</evidence>
<dbReference type="Pfam" id="PF00196">
    <property type="entry name" value="GerE"/>
    <property type="match status" value="1"/>
</dbReference>
<dbReference type="InterPro" id="IPR011006">
    <property type="entry name" value="CheY-like_superfamily"/>
</dbReference>
<feature type="modified residue" description="4-aspartylphosphate" evidence="5">
    <location>
        <position position="55"/>
    </location>
</feature>
<dbReference type="Gene3D" id="3.40.50.2300">
    <property type="match status" value="1"/>
</dbReference>
<dbReference type="CDD" id="cd17535">
    <property type="entry name" value="REC_NarL-like"/>
    <property type="match status" value="1"/>
</dbReference>
<feature type="domain" description="Response regulatory" evidence="7">
    <location>
        <begin position="4"/>
        <end position="125"/>
    </location>
</feature>
<dbReference type="OrthoDB" id="9808843at2"/>
<dbReference type="CDD" id="cd06170">
    <property type="entry name" value="LuxR_C_like"/>
    <property type="match status" value="1"/>
</dbReference>
<reference evidence="8 9" key="1">
    <citation type="submission" date="2019-05" db="EMBL/GenBank/DDBJ databases">
        <authorList>
            <person name="Lee S.D."/>
        </authorList>
    </citation>
    <scope>NUCLEOTIDE SEQUENCE [LARGE SCALE GENOMIC DNA]</scope>
    <source>
        <strain evidence="8 9">C5-26</strain>
    </source>
</reference>
<keyword evidence="4" id="KW-0804">Transcription</keyword>
<evidence type="ECO:0000256" key="4">
    <source>
        <dbReference type="ARBA" id="ARBA00023163"/>
    </source>
</evidence>
<dbReference type="RefSeq" id="WP_146315244.1">
    <property type="nucleotide sequence ID" value="NZ_VCQV01000003.1"/>
</dbReference>
<keyword evidence="3" id="KW-0238">DNA-binding</keyword>
<dbReference type="PROSITE" id="PS50110">
    <property type="entry name" value="RESPONSE_REGULATORY"/>
    <property type="match status" value="1"/>
</dbReference>
<gene>
    <name evidence="8" type="ORF">FGL98_03380</name>
</gene>
<evidence type="ECO:0000313" key="8">
    <source>
        <dbReference type="EMBL" id="TWP38267.1"/>
    </source>
</evidence>
<feature type="domain" description="HTH luxR-type" evidence="6">
    <location>
        <begin position="149"/>
        <end position="220"/>
    </location>
</feature>
<dbReference type="InterPro" id="IPR000792">
    <property type="entry name" value="Tscrpt_reg_LuxR_C"/>
</dbReference>
<keyword evidence="9" id="KW-1185">Reference proteome</keyword>
<keyword evidence="2" id="KW-0805">Transcription regulation</keyword>
<dbReference type="SUPFAM" id="SSF52172">
    <property type="entry name" value="CheY-like"/>
    <property type="match status" value="1"/>
</dbReference>
<reference evidence="8 9" key="2">
    <citation type="submission" date="2019-08" db="EMBL/GenBank/DDBJ databases">
        <title>Jejuicoccus antrihumi gen. nov., sp. nov., a new member of the family Dermacoccaceae isolated from a cave.</title>
        <authorList>
            <person name="Schumann P."/>
            <person name="Kim I.S."/>
        </authorList>
    </citation>
    <scope>NUCLEOTIDE SEQUENCE [LARGE SCALE GENOMIC DNA]</scope>
    <source>
        <strain evidence="8 9">C5-26</strain>
    </source>
</reference>
<dbReference type="PANTHER" id="PTHR43214:SF24">
    <property type="entry name" value="TRANSCRIPTIONAL REGULATORY PROTEIN NARL-RELATED"/>
    <property type="match status" value="1"/>
</dbReference>